<proteinExistence type="predicted"/>
<accession>A0ABN8YNV6</accession>
<feature type="region of interest" description="Disordered" evidence="1">
    <location>
        <begin position="78"/>
        <end position="155"/>
    </location>
</feature>
<organism evidence="2 3">
    <name type="scientific">Rangifer tarandus platyrhynchus</name>
    <name type="common">Svalbard reindeer</name>
    <dbReference type="NCBI Taxonomy" id="3082113"/>
    <lineage>
        <taxon>Eukaryota</taxon>
        <taxon>Metazoa</taxon>
        <taxon>Chordata</taxon>
        <taxon>Craniata</taxon>
        <taxon>Vertebrata</taxon>
        <taxon>Euteleostomi</taxon>
        <taxon>Mammalia</taxon>
        <taxon>Eutheria</taxon>
        <taxon>Laurasiatheria</taxon>
        <taxon>Artiodactyla</taxon>
        <taxon>Ruminantia</taxon>
        <taxon>Pecora</taxon>
        <taxon>Cervidae</taxon>
        <taxon>Odocoileinae</taxon>
        <taxon>Rangifer</taxon>
    </lineage>
</organism>
<dbReference type="EMBL" id="OX459957">
    <property type="protein sequence ID" value="CAI9163253.1"/>
    <property type="molecule type" value="Genomic_DNA"/>
</dbReference>
<gene>
    <name evidence="2" type="ORF">MRATA1EN1_LOCUS12215</name>
</gene>
<feature type="compositionally biased region" description="Low complexity" evidence="1">
    <location>
        <begin position="113"/>
        <end position="137"/>
    </location>
</feature>
<dbReference type="Proteomes" id="UP001176941">
    <property type="component" value="Chromosome 21"/>
</dbReference>
<feature type="region of interest" description="Disordered" evidence="1">
    <location>
        <begin position="28"/>
        <end position="64"/>
    </location>
</feature>
<evidence type="ECO:0000313" key="3">
    <source>
        <dbReference type="Proteomes" id="UP001176941"/>
    </source>
</evidence>
<sequence length="155" mass="16075">MPFPDASAGFESLISNLSARLPPPACRGSVLDPPRIPDPTPAAPTCGWAVGDAAGGARNPEVPLTLLRTPTLRLRLGRLPAWRPSSPPAHNQASARALRTPPRAQPGGEGADPQPSTAGSAPSGAAALAQRQGALDRTWCVPRSPKYVRSRDRGA</sequence>
<evidence type="ECO:0000256" key="1">
    <source>
        <dbReference type="SAM" id="MobiDB-lite"/>
    </source>
</evidence>
<reference evidence="2" key="1">
    <citation type="submission" date="2023-04" db="EMBL/GenBank/DDBJ databases">
        <authorList>
            <consortium name="ELIXIR-Norway"/>
        </authorList>
    </citation>
    <scope>NUCLEOTIDE SEQUENCE [LARGE SCALE GENOMIC DNA]</scope>
</reference>
<name>A0ABN8YNV6_RANTA</name>
<protein>
    <submittedName>
        <fullName evidence="2">Uncharacterized protein</fullName>
    </submittedName>
</protein>
<evidence type="ECO:0000313" key="2">
    <source>
        <dbReference type="EMBL" id="CAI9163253.1"/>
    </source>
</evidence>
<keyword evidence="3" id="KW-1185">Reference proteome</keyword>